<organism evidence="1 2">
    <name type="scientific">Hypothenemus hampei</name>
    <name type="common">Coffee berry borer</name>
    <dbReference type="NCBI Taxonomy" id="57062"/>
    <lineage>
        <taxon>Eukaryota</taxon>
        <taxon>Metazoa</taxon>
        <taxon>Ecdysozoa</taxon>
        <taxon>Arthropoda</taxon>
        <taxon>Hexapoda</taxon>
        <taxon>Insecta</taxon>
        <taxon>Pterygota</taxon>
        <taxon>Neoptera</taxon>
        <taxon>Endopterygota</taxon>
        <taxon>Coleoptera</taxon>
        <taxon>Polyphaga</taxon>
        <taxon>Cucujiformia</taxon>
        <taxon>Curculionidae</taxon>
        <taxon>Scolytinae</taxon>
        <taxon>Hypothenemus</taxon>
    </lineage>
</organism>
<evidence type="ECO:0000313" key="1">
    <source>
        <dbReference type="EMBL" id="KAL1493109.1"/>
    </source>
</evidence>
<accession>A0ABD1EEP8</accession>
<proteinExistence type="predicted"/>
<evidence type="ECO:0000313" key="2">
    <source>
        <dbReference type="Proteomes" id="UP001566132"/>
    </source>
</evidence>
<gene>
    <name evidence="1" type="ORF">ABEB36_011235</name>
</gene>
<keyword evidence="2" id="KW-1185">Reference proteome</keyword>
<reference evidence="1 2" key="1">
    <citation type="submission" date="2024-05" db="EMBL/GenBank/DDBJ databases">
        <title>Genetic variation in Jamaican populations of the coffee berry borer (Hypothenemus hampei).</title>
        <authorList>
            <person name="Errbii M."/>
            <person name="Myrie A."/>
        </authorList>
    </citation>
    <scope>NUCLEOTIDE SEQUENCE [LARGE SCALE GENOMIC DNA]</scope>
    <source>
        <strain evidence="1">JA-Hopewell-2020-01-JO</strain>
        <tissue evidence="1">Whole body</tissue>
    </source>
</reference>
<dbReference type="Proteomes" id="UP001566132">
    <property type="component" value="Unassembled WGS sequence"/>
</dbReference>
<protein>
    <submittedName>
        <fullName evidence="1">Uncharacterized protein</fullName>
    </submittedName>
</protein>
<dbReference type="EMBL" id="JBDJPC010000008">
    <property type="protein sequence ID" value="KAL1493109.1"/>
    <property type="molecule type" value="Genomic_DNA"/>
</dbReference>
<sequence length="1849" mass="210921">MVLTKCSRSESELVKEYLNDLSENLSLDYKSFLRAKKSIEEPEVLQASLQQSFKERQPKIQIFNLFNETFISINNETFLTKYNGTLNKEFYKNFEHPENNFIKFYQYNGTGFVAVSTDNETFFYNFHPNNANVEFIQSISTPSSVDGHFFINNKNLYYISTRSNTIQTIGCITIYKWLGSYFDELDVVFKSGVGPIEIFSEKQSEIIVVGKKLLETSKVQSSVYQFKYDKLKTIQNLQTDNVVQINSFTKQGIRYIIIYQNGKEHMLYKWNGFEMIFKTTIKWGHKIEKSIIVYDNSKPLILHVTLEKLLIFEPQNDEIKLHKVKQFMEPYSVISDINKGENEKGNIIFIAGLSENNMINIYAMPLEAHTEMDTKQNEVLQNCLNNLAAKVYERREQLKQIKNTLPEVVFGVGNKEKRDIPVAINDTNTENKLNNIDHRLNRIRGILGNISENQFVFQNKVVIRGNITAQSVNAQFMNFNKTNGRNWTPGLWLRHNGSQTINGPVKINDITAKALVTRDNASELFHFLRKSGNQNLSGNFQIQDFSAKTISCGKINNISIDNIVTLNDADIIKGLKSFYNITWKTANITLLNNAHNSTVFNENSTFAPHVTIDELDVKSIDNINWTEFVNSLFIIGTDDTINGNLTISRVETNNLKTNNINGINPKDLLTKSTDQNINSTIRFEKVTAGNVTCETVNNVDPSKIIEISQNVTVKGHVKSNTIEVLGDFELQTNQNDTNDFKYMQIYTGKVIIYGDLYVDNFTTATNATLVSNTTKFSMDYLNQFWKKSKNQTIPGNLQALKGITVSHLKTKNINDVPIERFSKNNASTIKGTFYFENVTVTGNITLNNLTNDSFNPEKLALESVFKNGNSYTLRGKKIFKNKIKARRIESQKISIEQLKQFKQLCIEGNLNANINSQIINDININNSVNNMLSLEKSENLTHLALESLNIQNLFVKNINTYNIQEYLNKLQDILKTKQILELNVTGNVTLNNTVDLKMINGHDIEEIFERGIEINTPLNRTCKFKNVKINNLQAVIINNIDFPNLTKNLFYNDSNVPITAKYTFNSLKTKHLNTTTINGKNVENLIDVTKKQVQTLKLDNVVLRNSKIQNIQADLMVPCDIYQAINKIRYPETRMWESVEITGNVTFLDNNCDVPRILEKSLKKDEEYIILAPVEVDGDIIAETVNITSTLNDVNLSELLEDVVLKDSEELQIIEGFKTFNNETYADVITVMENSDILKINDINITQLYEQIINKDEIDNITITGHKTFYAGLEIKNLFTKSIAGVNPENIVNFLNVKMIPTAIFDTIDIIHDFEVQSINNFDVNDILSNRILLNCTNRCVTSGIYYFNELDILENLSTTSINNIEMKHVIFDIEKQKITSQKGFEEDVMVSGNVTIGDINHINIDLAYKSTEQYDSDGKTITILKPVRFEVNISAQRISNFTIEDIQNMIDTTPIDVEKEELFGMSKKIKSTIKTSMKSLNGSQSELLYIENSQDLQISTGYSVNAKVIKIKDHTLIHIISEESHINCNLPKGCMCLSQDSINISPDLSVSSFAEKALQRTFSYDNDDITLHFITNSTTTSSYCRQSHDNILNETSTLIWSSSTQNGSSYVYDQFSTGYISGVEFFTLNGVPYVIVCQYYDVKLNKHDLGCMVLRFSYDKKNISTIQHISIRRAWTLYLLHTAQGIVLVIGNRAEQPSTDIYRFNNNTEQFQLLRSIPMECTKVAGVTLGDDSLILIGNEKAPLMVLKYNLAYDNYQYLQQIFLNEPILGISVFYIGDFGISEAYLCIVTENNYQIYSYQYIDGWKLDATGIIRGLRNLIPLEIDDQLYLFAASTEKSFLLKIVQYRS</sequence>
<comment type="caution">
    <text evidence="1">The sequence shown here is derived from an EMBL/GenBank/DDBJ whole genome shotgun (WGS) entry which is preliminary data.</text>
</comment>
<name>A0ABD1EEP8_HYPHA</name>